<proteinExistence type="predicted"/>
<sequence length="34" mass="3869">MCSPTSWIAENANVLSHWLDELILQKYMLTCASV</sequence>
<dbReference type="AlphaFoldDB" id="A0AAV5IJ51"/>
<accession>A0AAV5IJ51</accession>
<name>A0AAV5IJ51_9ROSI</name>
<comment type="caution">
    <text evidence="1">The sequence shown here is derived from an EMBL/GenBank/DDBJ whole genome shotgun (WGS) entry which is preliminary data.</text>
</comment>
<evidence type="ECO:0000313" key="2">
    <source>
        <dbReference type="Proteomes" id="UP001054252"/>
    </source>
</evidence>
<gene>
    <name evidence="1" type="ORF">SLEP1_g12617</name>
</gene>
<reference evidence="1 2" key="1">
    <citation type="journal article" date="2021" name="Commun. Biol.">
        <title>The genome of Shorea leprosula (Dipterocarpaceae) highlights the ecological relevance of drought in aseasonal tropical rainforests.</title>
        <authorList>
            <person name="Ng K.K.S."/>
            <person name="Kobayashi M.J."/>
            <person name="Fawcett J.A."/>
            <person name="Hatakeyama M."/>
            <person name="Paape T."/>
            <person name="Ng C.H."/>
            <person name="Ang C.C."/>
            <person name="Tnah L.H."/>
            <person name="Lee C.T."/>
            <person name="Nishiyama T."/>
            <person name="Sese J."/>
            <person name="O'Brien M.J."/>
            <person name="Copetti D."/>
            <person name="Mohd Noor M.I."/>
            <person name="Ong R.C."/>
            <person name="Putra M."/>
            <person name="Sireger I.Z."/>
            <person name="Indrioko S."/>
            <person name="Kosugi Y."/>
            <person name="Izuno A."/>
            <person name="Isagi Y."/>
            <person name="Lee S.L."/>
            <person name="Shimizu K.K."/>
        </authorList>
    </citation>
    <scope>NUCLEOTIDE SEQUENCE [LARGE SCALE GENOMIC DNA]</scope>
    <source>
        <strain evidence="1">214</strain>
    </source>
</reference>
<keyword evidence="2" id="KW-1185">Reference proteome</keyword>
<protein>
    <submittedName>
        <fullName evidence="1">Uncharacterized protein</fullName>
    </submittedName>
</protein>
<dbReference type="EMBL" id="BPVZ01000014">
    <property type="protein sequence ID" value="GKU99830.1"/>
    <property type="molecule type" value="Genomic_DNA"/>
</dbReference>
<dbReference type="Proteomes" id="UP001054252">
    <property type="component" value="Unassembled WGS sequence"/>
</dbReference>
<organism evidence="1 2">
    <name type="scientific">Rubroshorea leprosula</name>
    <dbReference type="NCBI Taxonomy" id="152421"/>
    <lineage>
        <taxon>Eukaryota</taxon>
        <taxon>Viridiplantae</taxon>
        <taxon>Streptophyta</taxon>
        <taxon>Embryophyta</taxon>
        <taxon>Tracheophyta</taxon>
        <taxon>Spermatophyta</taxon>
        <taxon>Magnoliopsida</taxon>
        <taxon>eudicotyledons</taxon>
        <taxon>Gunneridae</taxon>
        <taxon>Pentapetalae</taxon>
        <taxon>rosids</taxon>
        <taxon>malvids</taxon>
        <taxon>Malvales</taxon>
        <taxon>Dipterocarpaceae</taxon>
        <taxon>Rubroshorea</taxon>
    </lineage>
</organism>
<evidence type="ECO:0000313" key="1">
    <source>
        <dbReference type="EMBL" id="GKU99830.1"/>
    </source>
</evidence>